<dbReference type="SUPFAM" id="SSF88659">
    <property type="entry name" value="Sigma3 and sigma4 domains of RNA polymerase sigma factors"/>
    <property type="match status" value="1"/>
</dbReference>
<dbReference type="Proteomes" id="UP000293952">
    <property type="component" value="Unassembled WGS sequence"/>
</dbReference>
<dbReference type="InterPro" id="IPR013324">
    <property type="entry name" value="RNA_pol_sigma_r3/r4-like"/>
</dbReference>
<sequence length="256" mass="30299">MNSELSHTQNQKILRSRVEITFRQLVKLKKENNKESFNEELLKILPEVKNYINGRITSAMKKGNLPKGKYKAGDFYNQLFIEVYDHIEELKDDKDFYLWIFKKTNELLEDVIVEEEFNDFFFKNIDDYSKPEWDAMEEEFSTDGDGDLMMIEELDDISYKKNDYTLNHVFIEGGKNEFVEKIDRNLNQESIDKHIQMVLHNLTLPMQTVFELSTQQMLSLHEIAQVRSCTEKEVANLLNDARETLQKSLLNRYSLS</sequence>
<dbReference type="OrthoDB" id="1226308at2"/>
<dbReference type="RefSeq" id="WP_130093463.1">
    <property type="nucleotide sequence ID" value="NZ_SETE01000003.1"/>
</dbReference>
<name>A0A4Q4KL78_9FLAO</name>
<organism evidence="1 2">
    <name type="scientific">Brumimicrobium glaciale</name>
    <dbReference type="NCBI Taxonomy" id="200475"/>
    <lineage>
        <taxon>Bacteria</taxon>
        <taxon>Pseudomonadati</taxon>
        <taxon>Bacteroidota</taxon>
        <taxon>Flavobacteriia</taxon>
        <taxon>Flavobacteriales</taxon>
        <taxon>Crocinitomicaceae</taxon>
        <taxon>Brumimicrobium</taxon>
    </lineage>
</organism>
<comment type="caution">
    <text evidence="1">The sequence shown here is derived from an EMBL/GenBank/DDBJ whole genome shotgun (WGS) entry which is preliminary data.</text>
</comment>
<dbReference type="InterPro" id="IPR036388">
    <property type="entry name" value="WH-like_DNA-bd_sf"/>
</dbReference>
<reference evidence="1 2" key="1">
    <citation type="submission" date="2019-02" db="EMBL/GenBank/DDBJ databases">
        <title>Genome sequence of the sea-ice species Brumimicrobium glaciale.</title>
        <authorList>
            <person name="Bowman J.P."/>
        </authorList>
    </citation>
    <scope>NUCLEOTIDE SEQUENCE [LARGE SCALE GENOMIC DNA]</scope>
    <source>
        <strain evidence="1 2">IC156</strain>
    </source>
</reference>
<dbReference type="Gene3D" id="1.10.10.10">
    <property type="entry name" value="Winged helix-like DNA-binding domain superfamily/Winged helix DNA-binding domain"/>
    <property type="match status" value="1"/>
</dbReference>
<gene>
    <name evidence="1" type="ORF">ERX46_08650</name>
</gene>
<dbReference type="AlphaFoldDB" id="A0A4Q4KL78"/>
<dbReference type="EMBL" id="SETE01000003">
    <property type="protein sequence ID" value="RYM34022.1"/>
    <property type="molecule type" value="Genomic_DNA"/>
</dbReference>
<evidence type="ECO:0000313" key="1">
    <source>
        <dbReference type="EMBL" id="RYM34022.1"/>
    </source>
</evidence>
<evidence type="ECO:0000313" key="2">
    <source>
        <dbReference type="Proteomes" id="UP000293952"/>
    </source>
</evidence>
<protein>
    <submittedName>
        <fullName evidence="1">Sigma-70 family RNA polymerase sigma factor</fullName>
    </submittedName>
</protein>
<accession>A0A4Q4KL78</accession>
<proteinExistence type="predicted"/>
<keyword evidence="2" id="KW-1185">Reference proteome</keyword>